<gene>
    <name evidence="1" type="ORF">AYL99_07885</name>
</gene>
<name>A0A178ZBK8_9EURO</name>
<accession>A0A178ZBK8</accession>
<dbReference type="Proteomes" id="UP000078343">
    <property type="component" value="Unassembled WGS sequence"/>
</dbReference>
<dbReference type="EMBL" id="LVYI01000007">
    <property type="protein sequence ID" value="OAP57148.1"/>
    <property type="molecule type" value="Genomic_DNA"/>
</dbReference>
<dbReference type="AlphaFoldDB" id="A0A178ZBK8"/>
<proteinExistence type="predicted"/>
<comment type="caution">
    <text evidence="1">The sequence shown here is derived from an EMBL/GenBank/DDBJ whole genome shotgun (WGS) entry which is preliminary data.</text>
</comment>
<keyword evidence="2" id="KW-1185">Reference proteome</keyword>
<reference evidence="1 2" key="1">
    <citation type="submission" date="2016-04" db="EMBL/GenBank/DDBJ databases">
        <title>Draft genome of Fonsecaea erecta CBS 125763.</title>
        <authorList>
            <person name="Weiss V.A."/>
            <person name="Vicente V.A."/>
            <person name="Raittz R.T."/>
            <person name="Moreno L.F."/>
            <person name="De Souza E.M."/>
            <person name="Pedrosa F.O."/>
            <person name="Steffens M.B."/>
            <person name="Faoro H."/>
            <person name="Tadra-Sfeir M.Z."/>
            <person name="Najafzadeh M.J."/>
            <person name="Felipe M.S."/>
            <person name="Teixeira M."/>
            <person name="Sun J."/>
            <person name="Xi L."/>
            <person name="Gomes R."/>
            <person name="De Azevedo C.M."/>
            <person name="Salgado C.G."/>
            <person name="Da Silva M.B."/>
            <person name="Nascimento M.F."/>
            <person name="Queiroz-Telles F."/>
            <person name="Attili D.S."/>
            <person name="Gorbushina A."/>
        </authorList>
    </citation>
    <scope>NUCLEOTIDE SEQUENCE [LARGE SCALE GENOMIC DNA]</scope>
    <source>
        <strain evidence="1 2">CBS 125763</strain>
    </source>
</reference>
<protein>
    <submittedName>
        <fullName evidence="1">Uncharacterized protein</fullName>
    </submittedName>
</protein>
<dbReference type="RefSeq" id="XP_018690515.1">
    <property type="nucleotide sequence ID" value="XM_018839394.1"/>
</dbReference>
<dbReference type="GeneID" id="30012053"/>
<evidence type="ECO:0000313" key="2">
    <source>
        <dbReference type="Proteomes" id="UP000078343"/>
    </source>
</evidence>
<dbReference type="OrthoDB" id="4129088at2759"/>
<sequence>MATTVVTRSPTLSLNGRNLVPVRSQIQIVDKAPADASAIISSINKKQTDNEYKLEGIILYICKNYPKCRALWAITWVEKPKCPPHLIKFAKYKELAVRKACADCELAEWELVDEAQAEDEDEAEEWVGA</sequence>
<organism evidence="1 2">
    <name type="scientific">Fonsecaea erecta</name>
    <dbReference type="NCBI Taxonomy" id="1367422"/>
    <lineage>
        <taxon>Eukaryota</taxon>
        <taxon>Fungi</taxon>
        <taxon>Dikarya</taxon>
        <taxon>Ascomycota</taxon>
        <taxon>Pezizomycotina</taxon>
        <taxon>Eurotiomycetes</taxon>
        <taxon>Chaetothyriomycetidae</taxon>
        <taxon>Chaetothyriales</taxon>
        <taxon>Herpotrichiellaceae</taxon>
        <taxon>Fonsecaea</taxon>
    </lineage>
</organism>
<evidence type="ECO:0000313" key="1">
    <source>
        <dbReference type="EMBL" id="OAP57148.1"/>
    </source>
</evidence>